<protein>
    <submittedName>
        <fullName evidence="4">Tetratricopeptide repeat protein</fullName>
    </submittedName>
</protein>
<comment type="caution">
    <text evidence="4">The sequence shown here is derived from an EMBL/GenBank/DDBJ whole genome shotgun (WGS) entry which is preliminary data.</text>
</comment>
<keyword evidence="1" id="KW-0677">Repeat</keyword>
<dbReference type="PANTHER" id="PTHR44858">
    <property type="entry name" value="TETRATRICOPEPTIDE REPEAT PROTEIN 6"/>
    <property type="match status" value="1"/>
</dbReference>
<organism evidence="4 5">
    <name type="scientific">Hominiventricola aquisgranensis</name>
    <dbReference type="NCBI Taxonomy" id="3133164"/>
    <lineage>
        <taxon>Bacteria</taxon>
        <taxon>Bacillati</taxon>
        <taxon>Bacillota</taxon>
        <taxon>Clostridia</taxon>
        <taxon>Lachnospirales</taxon>
        <taxon>Lachnospiraceae</taxon>
        <taxon>Hominiventricola</taxon>
    </lineage>
</organism>
<proteinExistence type="predicted"/>
<keyword evidence="5" id="KW-1185">Reference proteome</keyword>
<dbReference type="Gene3D" id="1.25.40.10">
    <property type="entry name" value="Tetratricopeptide repeat domain"/>
    <property type="match status" value="2"/>
</dbReference>
<dbReference type="InterPro" id="IPR019734">
    <property type="entry name" value="TPR_rpt"/>
</dbReference>
<dbReference type="Proteomes" id="UP001470288">
    <property type="component" value="Unassembled WGS sequence"/>
</dbReference>
<dbReference type="PROSITE" id="PS51257">
    <property type="entry name" value="PROKAR_LIPOPROTEIN"/>
    <property type="match status" value="1"/>
</dbReference>
<dbReference type="Pfam" id="PF13432">
    <property type="entry name" value="TPR_16"/>
    <property type="match status" value="2"/>
</dbReference>
<dbReference type="SMART" id="SM00028">
    <property type="entry name" value="TPR"/>
    <property type="match status" value="3"/>
</dbReference>
<dbReference type="InterPro" id="IPR011990">
    <property type="entry name" value="TPR-like_helical_dom_sf"/>
</dbReference>
<dbReference type="SUPFAM" id="SSF48452">
    <property type="entry name" value="TPR-like"/>
    <property type="match status" value="2"/>
</dbReference>
<sequence>MNKAVKCLVVVGCAVMLCGCGNSENRIEQQQSLRTQGIAQVQSGDYDSAVQSFDQALKLSDMQVGSLELDIAAYKAAAEYHQGNLDQAIDTCSAILDVKKSAEIYLTRGLLYRDAENQEAANADFTEALNRTSKKDLIMKGRLYYYMKDYTNAKSCLEEAVKNGDQEGVYWQAELYWDSGNQDYAVSLYQNYLSGESPSHQDAYERVASYQISQENYDDALATLEQGIAMGDQGSLRSLLSSEIAVYERKSDFPTAKAKMESYLESYPDDADAAREYEFLKSR</sequence>
<name>A0ABV1HXJ2_9FIRM</name>
<evidence type="ECO:0000313" key="5">
    <source>
        <dbReference type="Proteomes" id="UP001470288"/>
    </source>
</evidence>
<evidence type="ECO:0000256" key="1">
    <source>
        <dbReference type="ARBA" id="ARBA00022737"/>
    </source>
</evidence>
<feature type="repeat" description="TPR" evidence="3">
    <location>
        <begin position="30"/>
        <end position="63"/>
    </location>
</feature>
<evidence type="ECO:0000256" key="2">
    <source>
        <dbReference type="ARBA" id="ARBA00022803"/>
    </source>
</evidence>
<evidence type="ECO:0000256" key="3">
    <source>
        <dbReference type="PROSITE-ProRule" id="PRU00339"/>
    </source>
</evidence>
<dbReference type="EMBL" id="JBBMFC010000003">
    <property type="protein sequence ID" value="MEQ2577653.1"/>
    <property type="molecule type" value="Genomic_DNA"/>
</dbReference>
<reference evidence="4 5" key="1">
    <citation type="submission" date="2024-03" db="EMBL/GenBank/DDBJ databases">
        <title>Human intestinal bacterial collection.</title>
        <authorList>
            <person name="Pauvert C."/>
            <person name="Hitch T.C.A."/>
            <person name="Clavel T."/>
        </authorList>
    </citation>
    <scope>NUCLEOTIDE SEQUENCE [LARGE SCALE GENOMIC DNA]</scope>
    <source>
        <strain evidence="4 5">CLA-AA-H78B</strain>
    </source>
</reference>
<dbReference type="PROSITE" id="PS50005">
    <property type="entry name" value="TPR"/>
    <property type="match status" value="1"/>
</dbReference>
<keyword evidence="2 3" id="KW-0802">TPR repeat</keyword>
<gene>
    <name evidence="4" type="ORF">WMO62_02200</name>
</gene>
<dbReference type="InterPro" id="IPR050498">
    <property type="entry name" value="Ycf3"/>
</dbReference>
<dbReference type="RefSeq" id="WP_349143663.1">
    <property type="nucleotide sequence ID" value="NZ_JBBMFC010000003.1"/>
</dbReference>
<evidence type="ECO:0000313" key="4">
    <source>
        <dbReference type="EMBL" id="MEQ2577653.1"/>
    </source>
</evidence>
<dbReference type="PANTHER" id="PTHR44858:SF1">
    <property type="entry name" value="UDP-N-ACETYLGLUCOSAMINE--PEPTIDE N-ACETYLGLUCOSAMINYLTRANSFERASE SPINDLY-RELATED"/>
    <property type="match status" value="1"/>
</dbReference>
<accession>A0ABV1HXJ2</accession>